<keyword evidence="2" id="KW-1185">Reference proteome</keyword>
<comment type="caution">
    <text evidence="1">The sequence shown here is derived from an EMBL/GenBank/DDBJ whole genome shotgun (WGS) entry which is preliminary data.</text>
</comment>
<sequence>MFFDAAQAHGADGGLLGGQAGHRVDGGDSGLAGLRSVRRRLIWTAWQVPGKSRLFTVATLIRRISARP</sequence>
<name>A0ABW7BYF7_9ACTN</name>
<proteinExistence type="predicted"/>
<organism evidence="1 2">
    <name type="scientific">Streptomyces omiyaensis</name>
    <dbReference type="NCBI Taxonomy" id="68247"/>
    <lineage>
        <taxon>Bacteria</taxon>
        <taxon>Bacillati</taxon>
        <taxon>Actinomycetota</taxon>
        <taxon>Actinomycetes</taxon>
        <taxon>Kitasatosporales</taxon>
        <taxon>Streptomycetaceae</taxon>
        <taxon>Streptomyces</taxon>
    </lineage>
</organism>
<reference evidence="1 2" key="1">
    <citation type="submission" date="2024-10" db="EMBL/GenBank/DDBJ databases">
        <title>The Natural Products Discovery Center: Release of the First 8490 Sequenced Strains for Exploring Actinobacteria Biosynthetic Diversity.</title>
        <authorList>
            <person name="Kalkreuter E."/>
            <person name="Kautsar S.A."/>
            <person name="Yang D."/>
            <person name="Bader C.D."/>
            <person name="Teijaro C.N."/>
            <person name="Fluegel L."/>
            <person name="Davis C.M."/>
            <person name="Simpson J.R."/>
            <person name="Lauterbach L."/>
            <person name="Steele A.D."/>
            <person name="Gui C."/>
            <person name="Meng S."/>
            <person name="Li G."/>
            <person name="Viehrig K."/>
            <person name="Ye F."/>
            <person name="Su P."/>
            <person name="Kiefer A.F."/>
            <person name="Nichols A."/>
            <person name="Cepeda A.J."/>
            <person name="Yan W."/>
            <person name="Fan B."/>
            <person name="Jiang Y."/>
            <person name="Adhikari A."/>
            <person name="Zheng C.-J."/>
            <person name="Schuster L."/>
            <person name="Cowan T.M."/>
            <person name="Smanski M.J."/>
            <person name="Chevrette M.G."/>
            <person name="De Carvalho L.P.S."/>
            <person name="Shen B."/>
        </authorList>
    </citation>
    <scope>NUCLEOTIDE SEQUENCE [LARGE SCALE GENOMIC DNA]</scope>
    <source>
        <strain evidence="1 2">NPDC048229</strain>
    </source>
</reference>
<gene>
    <name evidence="1" type="ORF">ACGFYS_26470</name>
</gene>
<evidence type="ECO:0000313" key="1">
    <source>
        <dbReference type="EMBL" id="MFG3192480.1"/>
    </source>
</evidence>
<accession>A0ABW7BYF7</accession>
<evidence type="ECO:0000313" key="2">
    <source>
        <dbReference type="Proteomes" id="UP001604282"/>
    </source>
</evidence>
<dbReference type="RefSeq" id="WP_392884183.1">
    <property type="nucleotide sequence ID" value="NZ_JBICZW010000020.1"/>
</dbReference>
<dbReference type="Proteomes" id="UP001604282">
    <property type="component" value="Unassembled WGS sequence"/>
</dbReference>
<protein>
    <submittedName>
        <fullName evidence="1">Uncharacterized protein</fullName>
    </submittedName>
</protein>
<dbReference type="EMBL" id="JBICZW010000020">
    <property type="protein sequence ID" value="MFG3192480.1"/>
    <property type="molecule type" value="Genomic_DNA"/>
</dbReference>